<feature type="compositionally biased region" description="Basic and acidic residues" evidence="1">
    <location>
        <begin position="1"/>
        <end position="16"/>
    </location>
</feature>
<evidence type="ECO:0000256" key="1">
    <source>
        <dbReference type="SAM" id="MobiDB-lite"/>
    </source>
</evidence>
<dbReference type="Proteomes" id="UP000283269">
    <property type="component" value="Unassembled WGS sequence"/>
</dbReference>
<dbReference type="EMBL" id="NHYD01003327">
    <property type="protein sequence ID" value="PPQ80465.1"/>
    <property type="molecule type" value="Genomic_DNA"/>
</dbReference>
<evidence type="ECO:0000313" key="3">
    <source>
        <dbReference type="Proteomes" id="UP000283269"/>
    </source>
</evidence>
<sequence>MDSTKHAREEQQDSSHIEQTSEDSVERARYSISQESSESKSSIHRLPFEVLAHIFEFYVEVTKAWFYKPVKGPFLLGAICQLWRDIAWTTPSLWATFTFKLEDNASEKQVQLAIGWLHRSGELPLSIYFHSHRQMPEMEPIISPLIDVIIQLFARCRRLELTGISSLALSRFSRYQGPSGLRFLRLRRMKLTTPFYLGSQAAPTELNIQDIHLNFLVIDWSNLTDFSASGLHFDEVLQVLSLAPRMVRCCQDSVTSSTPSTRYQSIIHLHLKDLLMELHDNSAIASFFQYTTFPNLSHCQVKTHSAFPTTAFLGFLDRSSCSIQTLGITTSSISGEGLIQIARVLHSLTNLILDTSHSPLHPFYNALCEDSRYANHSILPGNVVLLPLLQHLSITTACLFPWACLPGIRHQYLHKGNTRTILPGRLDLKSITVSFEPASDFSFKNGVNDYQKTSAELVDLKKDLDLSLKFKRKRYI</sequence>
<organism evidence="2 3">
    <name type="scientific">Psilocybe cyanescens</name>
    <dbReference type="NCBI Taxonomy" id="93625"/>
    <lineage>
        <taxon>Eukaryota</taxon>
        <taxon>Fungi</taxon>
        <taxon>Dikarya</taxon>
        <taxon>Basidiomycota</taxon>
        <taxon>Agaricomycotina</taxon>
        <taxon>Agaricomycetes</taxon>
        <taxon>Agaricomycetidae</taxon>
        <taxon>Agaricales</taxon>
        <taxon>Agaricineae</taxon>
        <taxon>Strophariaceae</taxon>
        <taxon>Psilocybe</taxon>
    </lineage>
</organism>
<proteinExistence type="predicted"/>
<dbReference type="InParanoid" id="A0A409WPL8"/>
<reference evidence="2 3" key="1">
    <citation type="journal article" date="2018" name="Evol. Lett.">
        <title>Horizontal gene cluster transfer increased hallucinogenic mushroom diversity.</title>
        <authorList>
            <person name="Reynolds H.T."/>
            <person name="Vijayakumar V."/>
            <person name="Gluck-Thaler E."/>
            <person name="Korotkin H.B."/>
            <person name="Matheny P.B."/>
            <person name="Slot J.C."/>
        </authorList>
    </citation>
    <scope>NUCLEOTIDE SEQUENCE [LARGE SCALE GENOMIC DNA]</scope>
    <source>
        <strain evidence="2 3">2631</strain>
    </source>
</reference>
<keyword evidence="3" id="KW-1185">Reference proteome</keyword>
<gene>
    <name evidence="2" type="ORF">CVT25_001783</name>
</gene>
<dbReference type="Gene3D" id="1.20.1280.50">
    <property type="match status" value="1"/>
</dbReference>
<evidence type="ECO:0000313" key="2">
    <source>
        <dbReference type="EMBL" id="PPQ80465.1"/>
    </source>
</evidence>
<protein>
    <submittedName>
        <fullName evidence="2">Uncharacterized protein</fullName>
    </submittedName>
</protein>
<accession>A0A409WPL8</accession>
<comment type="caution">
    <text evidence="2">The sequence shown here is derived from an EMBL/GenBank/DDBJ whole genome shotgun (WGS) entry which is preliminary data.</text>
</comment>
<feature type="region of interest" description="Disordered" evidence="1">
    <location>
        <begin position="1"/>
        <end position="33"/>
    </location>
</feature>
<dbReference type="OrthoDB" id="2269034at2759"/>
<name>A0A409WPL8_PSICY</name>
<dbReference type="AlphaFoldDB" id="A0A409WPL8"/>
<dbReference type="SUPFAM" id="SSF52047">
    <property type="entry name" value="RNI-like"/>
    <property type="match status" value="1"/>
</dbReference>